<evidence type="ECO:0000313" key="4">
    <source>
        <dbReference type="Proteomes" id="UP000255367"/>
    </source>
</evidence>
<dbReference type="OrthoDB" id="9796595at2"/>
<evidence type="ECO:0000313" key="3">
    <source>
        <dbReference type="EMBL" id="SUP39488.1"/>
    </source>
</evidence>
<dbReference type="InterPro" id="IPR039445">
    <property type="entry name" value="DauR-like_HTH"/>
</dbReference>
<organism evidence="3 4">
    <name type="scientific">Veillonella criceti</name>
    <dbReference type="NCBI Taxonomy" id="103891"/>
    <lineage>
        <taxon>Bacteria</taxon>
        <taxon>Bacillati</taxon>
        <taxon>Bacillota</taxon>
        <taxon>Negativicutes</taxon>
        <taxon>Veillonellales</taxon>
        <taxon>Veillonellaceae</taxon>
        <taxon>Veillonella</taxon>
    </lineage>
</organism>
<dbReference type="Pfam" id="PF08348">
    <property type="entry name" value="PAS_6"/>
    <property type="match status" value="1"/>
</dbReference>
<dbReference type="PANTHER" id="PTHR35568:SF1">
    <property type="entry name" value="TRANSCRIPTIONAL REGULATOR DAUR"/>
    <property type="match status" value="1"/>
</dbReference>
<feature type="domain" description="YheO-like" evidence="1">
    <location>
        <begin position="5"/>
        <end position="117"/>
    </location>
</feature>
<accession>A0A380NFZ9</accession>
<name>A0A380NFZ9_9FIRM</name>
<sequence length="210" mass="23332">MNEYLKSYFPVADIISNTFGNCCEVVVHDLTSPESSVVYVANGNITNRRIGQSFDHLVRQVLLNKKFKNDSVSNYYFEGPNGSHIKSSSALIREPDGNVVGMICINIATNLFEDLKSFIDTFLSTEKDSIFLQEEEVQPDIMSVIDSIIAKTIGAYDPQGLSRKKSVEIVKFLDEKGIFLVKGAIDKVASLLGVSKVTIYSYLDEAKGKR</sequence>
<gene>
    <name evidence="3" type="ORF">NCTC12020_00065</name>
</gene>
<dbReference type="InterPro" id="IPR039446">
    <property type="entry name" value="DauR-like"/>
</dbReference>
<protein>
    <submittedName>
        <fullName evidence="3">Uncharacterized protein conserved in bacteria</fullName>
    </submittedName>
</protein>
<evidence type="ECO:0000259" key="2">
    <source>
        <dbReference type="Pfam" id="PF13309"/>
    </source>
</evidence>
<reference evidence="3 4" key="1">
    <citation type="submission" date="2018-06" db="EMBL/GenBank/DDBJ databases">
        <authorList>
            <consortium name="Pathogen Informatics"/>
            <person name="Doyle S."/>
        </authorList>
    </citation>
    <scope>NUCLEOTIDE SEQUENCE [LARGE SCALE GENOMIC DNA]</scope>
    <source>
        <strain evidence="3 4">NCTC12020</strain>
    </source>
</reference>
<dbReference type="PANTHER" id="PTHR35568">
    <property type="entry name" value="TRANSCRIPTIONAL REGULATOR DAUR"/>
    <property type="match status" value="1"/>
</dbReference>
<dbReference type="InterPro" id="IPR013559">
    <property type="entry name" value="YheO"/>
</dbReference>
<dbReference type="EMBL" id="UHIO01000001">
    <property type="protein sequence ID" value="SUP39488.1"/>
    <property type="molecule type" value="Genomic_DNA"/>
</dbReference>
<dbReference type="Pfam" id="PF13309">
    <property type="entry name" value="HTH_22"/>
    <property type="match status" value="1"/>
</dbReference>
<feature type="domain" description="Transcriptional regulator DauR-like HTH" evidence="2">
    <location>
        <begin position="145"/>
        <end position="204"/>
    </location>
</feature>
<proteinExistence type="predicted"/>
<dbReference type="RefSeq" id="WP_115309356.1">
    <property type="nucleotide sequence ID" value="NZ_UHIO01000001.1"/>
</dbReference>
<dbReference type="AlphaFoldDB" id="A0A380NFZ9"/>
<dbReference type="Proteomes" id="UP000255367">
    <property type="component" value="Unassembled WGS sequence"/>
</dbReference>
<evidence type="ECO:0000259" key="1">
    <source>
        <dbReference type="Pfam" id="PF08348"/>
    </source>
</evidence>
<keyword evidence="4" id="KW-1185">Reference proteome</keyword>